<dbReference type="GO" id="GO:0006974">
    <property type="term" value="P:DNA damage response"/>
    <property type="evidence" value="ECO:0007669"/>
    <property type="project" value="TreeGrafter"/>
</dbReference>
<dbReference type="PIRSF" id="PIRSF029033">
    <property type="entry name" value="UCP029033"/>
    <property type="match status" value="1"/>
</dbReference>
<proteinExistence type="predicted"/>
<keyword evidence="2" id="KW-1185">Reference proteome</keyword>
<dbReference type="STRING" id="1194090.SAMN05443144_10141"/>
<dbReference type="RefSeq" id="WP_084087913.1">
    <property type="nucleotide sequence ID" value="NZ_FQUS01000001.1"/>
</dbReference>
<sequence>MRTTSQNNLIFALFVATGIALGGWFIGDGFVEARSGDRYVTVKGVSERDVMADIALWPIRFVAAGNNLDAVQRKIRQDQNNIQSFLEDHGIASEAIELQNLEVTDRTAQSYQSGPYENRFILEQTLMVRSEDVEKIDEASQDIGDLVEAGVIINSQYSGGGPTYLFNGLTELKPEMIAEATKNARGSAEQFARDSGSELNGIRSANQGVFVILARDKAPMLQEEKQIRKTVRVVSTIEYYLAE</sequence>
<evidence type="ECO:0000313" key="1">
    <source>
        <dbReference type="EMBL" id="SHE31789.1"/>
    </source>
</evidence>
<name>A0A1M4SHX0_9BACT</name>
<organism evidence="1 2">
    <name type="scientific">Fodinibius roseus</name>
    <dbReference type="NCBI Taxonomy" id="1194090"/>
    <lineage>
        <taxon>Bacteria</taxon>
        <taxon>Pseudomonadati</taxon>
        <taxon>Balneolota</taxon>
        <taxon>Balneolia</taxon>
        <taxon>Balneolales</taxon>
        <taxon>Balneolaceae</taxon>
        <taxon>Fodinibius</taxon>
    </lineage>
</organism>
<dbReference type="Pfam" id="PF04402">
    <property type="entry name" value="SIMPL"/>
    <property type="match status" value="1"/>
</dbReference>
<evidence type="ECO:0008006" key="3">
    <source>
        <dbReference type="Google" id="ProtNLM"/>
    </source>
</evidence>
<reference evidence="1 2" key="1">
    <citation type="submission" date="2016-11" db="EMBL/GenBank/DDBJ databases">
        <authorList>
            <person name="Jaros S."/>
            <person name="Januszkiewicz K."/>
            <person name="Wedrychowicz H."/>
        </authorList>
    </citation>
    <scope>NUCLEOTIDE SEQUENCE [LARGE SCALE GENOMIC DNA]</scope>
    <source>
        <strain evidence="1 2">DSM 21986</strain>
    </source>
</reference>
<evidence type="ECO:0000313" key="2">
    <source>
        <dbReference type="Proteomes" id="UP000184041"/>
    </source>
</evidence>
<dbReference type="OrthoDB" id="9806540at2"/>
<dbReference type="EMBL" id="FQUS01000001">
    <property type="protein sequence ID" value="SHE31789.1"/>
    <property type="molecule type" value="Genomic_DNA"/>
</dbReference>
<protein>
    <recommendedName>
        <fullName evidence="3">SIMPL domain-containing protein</fullName>
    </recommendedName>
</protein>
<accession>A0A1M4SHX0</accession>
<dbReference type="InterPro" id="IPR016907">
    <property type="entry name" value="UCP029033"/>
</dbReference>
<dbReference type="AlphaFoldDB" id="A0A1M4SHX0"/>
<dbReference type="InterPro" id="IPR052022">
    <property type="entry name" value="26kDa_periplasmic_antigen"/>
</dbReference>
<dbReference type="Gene3D" id="3.30.70.2970">
    <property type="entry name" value="Protein of unknown function (DUF541), domain 2"/>
    <property type="match status" value="1"/>
</dbReference>
<dbReference type="InterPro" id="IPR007497">
    <property type="entry name" value="SIMPL/DUF541"/>
</dbReference>
<gene>
    <name evidence="1" type="ORF">SAMN05443144_10141</name>
</gene>
<dbReference type="PANTHER" id="PTHR34387:SF2">
    <property type="entry name" value="SLR1258 PROTEIN"/>
    <property type="match status" value="1"/>
</dbReference>
<dbReference type="PANTHER" id="PTHR34387">
    <property type="entry name" value="SLR1258 PROTEIN"/>
    <property type="match status" value="1"/>
</dbReference>
<dbReference type="Proteomes" id="UP000184041">
    <property type="component" value="Unassembled WGS sequence"/>
</dbReference>